<dbReference type="PANTHER" id="PTHR42693">
    <property type="entry name" value="ARYLSULFATASE FAMILY MEMBER"/>
    <property type="match status" value="1"/>
</dbReference>
<protein>
    <submittedName>
        <fullName evidence="6">Sulfatase-like hydrolase/transferase</fullName>
    </submittedName>
</protein>
<dbReference type="InterPro" id="IPR050738">
    <property type="entry name" value="Sulfatase"/>
</dbReference>
<dbReference type="PROSITE" id="PS00523">
    <property type="entry name" value="SULFATASE_1"/>
    <property type="match status" value="1"/>
</dbReference>
<dbReference type="GO" id="GO:0004065">
    <property type="term" value="F:arylsulfatase activity"/>
    <property type="evidence" value="ECO:0007669"/>
    <property type="project" value="TreeGrafter"/>
</dbReference>
<gene>
    <name evidence="6" type="ORF">JIN87_13040</name>
</gene>
<dbReference type="PANTHER" id="PTHR42693:SF27">
    <property type="entry name" value="ARYLSULFATASE B [PRECURSOR]"/>
    <property type="match status" value="1"/>
</dbReference>
<dbReference type="Pfam" id="PF00884">
    <property type="entry name" value="Sulfatase"/>
    <property type="match status" value="1"/>
</dbReference>
<evidence type="ECO:0000256" key="4">
    <source>
        <dbReference type="ARBA" id="ARBA00022837"/>
    </source>
</evidence>
<keyword evidence="3 6" id="KW-0378">Hydrolase</keyword>
<dbReference type="EMBL" id="JAENIL010000022">
    <property type="protein sequence ID" value="MBK1877797.1"/>
    <property type="molecule type" value="Genomic_DNA"/>
</dbReference>
<proteinExistence type="inferred from homology"/>
<feature type="domain" description="Sulfatase N-terminal" evidence="5">
    <location>
        <begin position="26"/>
        <end position="362"/>
    </location>
</feature>
<comment type="caution">
    <text evidence="6">The sequence shown here is derived from an EMBL/GenBank/DDBJ whole genome shotgun (WGS) entry which is preliminary data.</text>
</comment>
<evidence type="ECO:0000256" key="1">
    <source>
        <dbReference type="ARBA" id="ARBA00008779"/>
    </source>
</evidence>
<keyword evidence="7" id="KW-1185">Reference proteome</keyword>
<dbReference type="InterPro" id="IPR024607">
    <property type="entry name" value="Sulfatase_CS"/>
</dbReference>
<evidence type="ECO:0000256" key="2">
    <source>
        <dbReference type="ARBA" id="ARBA00022723"/>
    </source>
</evidence>
<sequence>MNLLRFASLIFASVFAGPLMLSSERPNVVLIHVDDLGPEHLACYGGDVLTPNIDSLAEFGAKLTRYYTPSAVCSPSRYNLLTGRYASRCVDFAKQFPDKSEPAFIRWNAFLEGSEETVAHSFNRVGYATALIGKHHNTRNERFQEKLPTGADPRSPEEAKRMLGNYERVVEEVKRGTGFQEVSRLYVNNLHTLDLDEELHQHNPEWITEGGLDFIERHKAEPFFLYLAHTVPHGPSPLASLKSSPKITPSGFLDEAPQVQPSRQDVLRRVDEAGLPESAAPLTWLDDSVGAVLDKLKAEDLEENTIVIFISDHCGKGKLTCYDDGTRTPALIRWPSRIRAGIEIDAITSSIDWVPTFMEVCGLRRDDSYLVDGANLMPLFDGEEESVRLSLFLEIAYTKAVVTEDWKYIATRFPTRIQKEITPENRHLYNHEGEKATWDAIAGMVSVRYGTDKRHPGLFDDDQLYYLPDDPGEGQNLASQPEKAGTLKKMKRILNSYTQEFQNRFGEF</sequence>
<evidence type="ECO:0000256" key="3">
    <source>
        <dbReference type="ARBA" id="ARBA00022801"/>
    </source>
</evidence>
<evidence type="ECO:0000313" key="7">
    <source>
        <dbReference type="Proteomes" id="UP000617628"/>
    </source>
</evidence>
<keyword evidence="2" id="KW-0479">Metal-binding</keyword>
<accession>A0A934S0U1</accession>
<dbReference type="AlphaFoldDB" id="A0A934S0U1"/>
<name>A0A934S0U1_9BACT</name>
<dbReference type="SUPFAM" id="SSF53649">
    <property type="entry name" value="Alkaline phosphatase-like"/>
    <property type="match status" value="1"/>
</dbReference>
<organism evidence="6 7">
    <name type="scientific">Pelagicoccus mobilis</name>
    <dbReference type="NCBI Taxonomy" id="415221"/>
    <lineage>
        <taxon>Bacteria</taxon>
        <taxon>Pseudomonadati</taxon>
        <taxon>Verrucomicrobiota</taxon>
        <taxon>Opitutia</taxon>
        <taxon>Puniceicoccales</taxon>
        <taxon>Pelagicoccaceae</taxon>
        <taxon>Pelagicoccus</taxon>
    </lineage>
</organism>
<comment type="similarity">
    <text evidence="1">Belongs to the sulfatase family.</text>
</comment>
<evidence type="ECO:0000259" key="5">
    <source>
        <dbReference type="Pfam" id="PF00884"/>
    </source>
</evidence>
<dbReference type="Proteomes" id="UP000617628">
    <property type="component" value="Unassembled WGS sequence"/>
</dbReference>
<dbReference type="GO" id="GO:0046872">
    <property type="term" value="F:metal ion binding"/>
    <property type="evidence" value="ECO:0007669"/>
    <property type="project" value="UniProtKB-KW"/>
</dbReference>
<keyword evidence="4" id="KW-0106">Calcium</keyword>
<dbReference type="RefSeq" id="WP_200356011.1">
    <property type="nucleotide sequence ID" value="NZ_JAENIL010000022.1"/>
</dbReference>
<evidence type="ECO:0000313" key="6">
    <source>
        <dbReference type="EMBL" id="MBK1877797.1"/>
    </source>
</evidence>
<reference evidence="6" key="1">
    <citation type="submission" date="2021-01" db="EMBL/GenBank/DDBJ databases">
        <title>Modified the classification status of verrucomicrobia.</title>
        <authorList>
            <person name="Feng X."/>
        </authorList>
    </citation>
    <scope>NUCLEOTIDE SEQUENCE</scope>
    <source>
        <strain evidence="6">KCTC 13126</strain>
    </source>
</reference>
<dbReference type="InterPro" id="IPR000917">
    <property type="entry name" value="Sulfatase_N"/>
</dbReference>
<dbReference type="Gene3D" id="3.40.720.10">
    <property type="entry name" value="Alkaline Phosphatase, subunit A"/>
    <property type="match status" value="1"/>
</dbReference>
<dbReference type="InterPro" id="IPR017850">
    <property type="entry name" value="Alkaline_phosphatase_core_sf"/>
</dbReference>